<dbReference type="Proteomes" id="UP000034680">
    <property type="component" value="Unassembled WGS sequence"/>
</dbReference>
<evidence type="ECO:0000313" key="1">
    <source>
        <dbReference type="EMBL" id="KKY30326.1"/>
    </source>
</evidence>
<dbReference type="EMBL" id="LCUC01000503">
    <property type="protein sequence ID" value="KKY30326.1"/>
    <property type="molecule type" value="Genomic_DNA"/>
</dbReference>
<gene>
    <name evidence="1" type="ORF">UCDDA912_g09753</name>
</gene>
<proteinExistence type="predicted"/>
<comment type="caution">
    <text evidence="1">The sequence shown here is derived from an EMBL/GenBank/DDBJ whole genome shotgun (WGS) entry which is preliminary data.</text>
</comment>
<evidence type="ECO:0000313" key="2">
    <source>
        <dbReference type="Proteomes" id="UP000034680"/>
    </source>
</evidence>
<sequence length="256" mass="27899">MLCELREADSTKWSLEVYRYIAGNIRFRKALDDGITGGIGPSWGQTKGHSWSTTPLPGECGYFTWVPVTKRTCSLKVGTPGEGLKCLNKMSTMQNVCHDQVWNLEGGPDGVVIWVRTNCSTGLPLGSEYQDPVYNSPGVSLYEASGRAMFDGWSNNTCVMNVMKAVSEGTWFDLEIKARGLQLGGVGSNGEILLRRINACGDISSWNFKWADVAYPNLTWDMEVSANIFVKKGVQKACIGTAMQQAGGVVDQCTGT</sequence>
<dbReference type="OrthoDB" id="5180212at2759"/>
<keyword evidence="2" id="KW-1185">Reference proteome</keyword>
<reference evidence="1 2" key="2">
    <citation type="submission" date="2015-05" db="EMBL/GenBank/DDBJ databases">
        <authorList>
            <person name="Morales-Cruz A."/>
            <person name="Amrine K.C."/>
            <person name="Cantu D."/>
        </authorList>
    </citation>
    <scope>NUCLEOTIDE SEQUENCE [LARGE SCALE GENOMIC DNA]</scope>
    <source>
        <strain evidence="1">DA912</strain>
    </source>
</reference>
<dbReference type="AlphaFoldDB" id="A0A0G2F803"/>
<name>A0A0G2F803_9PEZI</name>
<protein>
    <submittedName>
        <fullName evidence="1">Uncharacterized protein</fullName>
    </submittedName>
</protein>
<organism evidence="1 2">
    <name type="scientific">Diaporthe ampelina</name>
    <dbReference type="NCBI Taxonomy" id="1214573"/>
    <lineage>
        <taxon>Eukaryota</taxon>
        <taxon>Fungi</taxon>
        <taxon>Dikarya</taxon>
        <taxon>Ascomycota</taxon>
        <taxon>Pezizomycotina</taxon>
        <taxon>Sordariomycetes</taxon>
        <taxon>Sordariomycetidae</taxon>
        <taxon>Diaporthales</taxon>
        <taxon>Diaporthaceae</taxon>
        <taxon>Diaporthe</taxon>
    </lineage>
</organism>
<accession>A0A0G2F803</accession>
<reference evidence="1 2" key="1">
    <citation type="submission" date="2015-05" db="EMBL/GenBank/DDBJ databases">
        <title>Distinctive expansion of gene families associated with plant cell wall degradation and secondary metabolism in the genomes of grapevine trunk pathogens.</title>
        <authorList>
            <person name="Lawrence D.P."/>
            <person name="Travadon R."/>
            <person name="Rolshausen P.E."/>
            <person name="Baumgartner K."/>
        </authorList>
    </citation>
    <scope>NUCLEOTIDE SEQUENCE [LARGE SCALE GENOMIC DNA]</scope>
    <source>
        <strain evidence="1">DA912</strain>
    </source>
</reference>